<organism evidence="1">
    <name type="scientific">Lepeophtheirus salmonis</name>
    <name type="common">Salmon louse</name>
    <name type="synonym">Caligus salmonis</name>
    <dbReference type="NCBI Taxonomy" id="72036"/>
    <lineage>
        <taxon>Eukaryota</taxon>
        <taxon>Metazoa</taxon>
        <taxon>Ecdysozoa</taxon>
        <taxon>Arthropoda</taxon>
        <taxon>Crustacea</taxon>
        <taxon>Multicrustacea</taxon>
        <taxon>Hexanauplia</taxon>
        <taxon>Copepoda</taxon>
        <taxon>Siphonostomatoida</taxon>
        <taxon>Caligidae</taxon>
        <taxon>Lepeophtheirus</taxon>
    </lineage>
</organism>
<accession>A0A0K2UGM5</accession>
<name>A0A0K2UGM5_LEPSM</name>
<dbReference type="AlphaFoldDB" id="A0A0K2UGM5"/>
<reference evidence="1" key="1">
    <citation type="submission" date="2014-05" db="EMBL/GenBank/DDBJ databases">
        <authorList>
            <person name="Chronopoulou M."/>
        </authorList>
    </citation>
    <scope>NUCLEOTIDE SEQUENCE</scope>
    <source>
        <tissue evidence="1">Whole organism</tissue>
    </source>
</reference>
<proteinExistence type="predicted"/>
<protein>
    <submittedName>
        <fullName evidence="1">Uncharacterized protein</fullName>
    </submittedName>
</protein>
<dbReference type="EMBL" id="HACA01020002">
    <property type="protein sequence ID" value="CDW37363.1"/>
    <property type="molecule type" value="Transcribed_RNA"/>
</dbReference>
<evidence type="ECO:0000313" key="1">
    <source>
        <dbReference type="EMBL" id="CDW37363.1"/>
    </source>
</evidence>
<sequence>MVSPGSSTSAEGPWTT</sequence>